<dbReference type="Proteomes" id="UP001374579">
    <property type="component" value="Unassembled WGS sequence"/>
</dbReference>
<dbReference type="GO" id="GO:0005763">
    <property type="term" value="C:mitochondrial small ribosomal subunit"/>
    <property type="evidence" value="ECO:0007669"/>
    <property type="project" value="InterPro"/>
</dbReference>
<evidence type="ECO:0000256" key="8">
    <source>
        <dbReference type="ARBA" id="ARBA00035344"/>
    </source>
</evidence>
<accession>A0AAN9BRZ5</accession>
<sequence>MSCLRRTGSIFAKTVCSDGQTLPAPLQQFVRGIKPRWLPKSKSKIFYVREPTPIDPVEHEELRTMYFHYRTKLRAIRGFLRTQYDQKMAVIQKQSAKEDRDNIAEFQAIEGQVSQWNSRVQKVREELAAMEEEKRQQRAQWWQEREERRKQKQLARAQRKVVFNLEESKSFITLDTLDTEIEKMLNLRQDYNFAIDKQGNRIESDSAHKTETSQADDKANQQEAVKR</sequence>
<keyword evidence="4" id="KW-0689">Ribosomal protein</keyword>
<evidence type="ECO:0000256" key="5">
    <source>
        <dbReference type="ARBA" id="ARBA00023128"/>
    </source>
</evidence>
<comment type="subcellular location">
    <subcellularLocation>
        <location evidence="1">Mitochondrion</location>
    </subcellularLocation>
</comment>
<dbReference type="AlphaFoldDB" id="A0AAN9BRZ5"/>
<evidence type="ECO:0000313" key="12">
    <source>
        <dbReference type="Proteomes" id="UP001374579"/>
    </source>
</evidence>
<keyword evidence="12" id="KW-1185">Reference proteome</keyword>
<evidence type="ECO:0000256" key="7">
    <source>
        <dbReference type="ARBA" id="ARBA00035138"/>
    </source>
</evidence>
<dbReference type="PANTHER" id="PTHR21035:SF2">
    <property type="entry name" value="SMALL RIBOSOMAL SUBUNIT PROTEIN MS26"/>
    <property type="match status" value="1"/>
</dbReference>
<evidence type="ECO:0000256" key="6">
    <source>
        <dbReference type="ARBA" id="ARBA00023274"/>
    </source>
</evidence>
<comment type="caution">
    <text evidence="11">The sequence shown here is derived from an EMBL/GenBank/DDBJ whole genome shotgun (WGS) entry which is preliminary data.</text>
</comment>
<evidence type="ECO:0000256" key="10">
    <source>
        <dbReference type="SAM" id="MobiDB-lite"/>
    </source>
</evidence>
<evidence type="ECO:0000256" key="1">
    <source>
        <dbReference type="ARBA" id="ARBA00004173"/>
    </source>
</evidence>
<evidence type="ECO:0000256" key="2">
    <source>
        <dbReference type="ARBA" id="ARBA00009672"/>
    </source>
</evidence>
<name>A0AAN9BRZ5_9CAEN</name>
<keyword evidence="3" id="KW-0809">Transit peptide</keyword>
<dbReference type="InterPro" id="IPR026140">
    <property type="entry name" value="Ribosomal_mS26"/>
</dbReference>
<evidence type="ECO:0000313" key="11">
    <source>
        <dbReference type="EMBL" id="KAK7110100.1"/>
    </source>
</evidence>
<reference evidence="11 12" key="1">
    <citation type="submission" date="2024-02" db="EMBL/GenBank/DDBJ databases">
        <title>Chromosome-scale genome assembly of the rough periwinkle Littorina saxatilis.</title>
        <authorList>
            <person name="De Jode A."/>
            <person name="Faria R."/>
            <person name="Formenti G."/>
            <person name="Sims Y."/>
            <person name="Smith T.P."/>
            <person name="Tracey A."/>
            <person name="Wood J.M.D."/>
            <person name="Zagrodzka Z.B."/>
            <person name="Johannesson K."/>
            <person name="Butlin R.K."/>
            <person name="Leder E.H."/>
        </authorList>
    </citation>
    <scope>NUCLEOTIDE SEQUENCE [LARGE SCALE GENOMIC DNA]</scope>
    <source>
        <strain evidence="11">Snail1</strain>
        <tissue evidence="11">Muscle</tissue>
    </source>
</reference>
<comment type="similarity">
    <text evidence="2">Belongs to the mitochondrion-specific ribosomal protein mS26 family.</text>
</comment>
<protein>
    <recommendedName>
        <fullName evidence="7">Small ribosomal subunit protein mS26</fullName>
    </recommendedName>
    <alternativeName>
        <fullName evidence="8">28S ribosomal protein S26, mitochondrial</fullName>
    </alternativeName>
</protein>
<evidence type="ECO:0000256" key="3">
    <source>
        <dbReference type="ARBA" id="ARBA00022946"/>
    </source>
</evidence>
<evidence type="ECO:0000256" key="4">
    <source>
        <dbReference type="ARBA" id="ARBA00022980"/>
    </source>
</evidence>
<proteinExistence type="inferred from homology"/>
<keyword evidence="6" id="KW-0687">Ribonucleoprotein</keyword>
<dbReference type="Pfam" id="PF14943">
    <property type="entry name" value="MRP-S26"/>
    <property type="match status" value="1"/>
</dbReference>
<feature type="region of interest" description="Disordered" evidence="10">
    <location>
        <begin position="198"/>
        <end position="227"/>
    </location>
</feature>
<dbReference type="EMBL" id="JBAMIC010000003">
    <property type="protein sequence ID" value="KAK7110100.1"/>
    <property type="molecule type" value="Genomic_DNA"/>
</dbReference>
<dbReference type="PANTHER" id="PTHR21035">
    <property type="entry name" value="28S RIBOSOMAL PROTEIN S26, MITOCHONDRIAL"/>
    <property type="match status" value="1"/>
</dbReference>
<evidence type="ECO:0000256" key="9">
    <source>
        <dbReference type="SAM" id="Coils"/>
    </source>
</evidence>
<feature type="coiled-coil region" evidence="9">
    <location>
        <begin position="113"/>
        <end position="140"/>
    </location>
</feature>
<gene>
    <name evidence="11" type="ORF">V1264_014028</name>
</gene>
<keyword evidence="5" id="KW-0496">Mitochondrion</keyword>
<organism evidence="11 12">
    <name type="scientific">Littorina saxatilis</name>
    <dbReference type="NCBI Taxonomy" id="31220"/>
    <lineage>
        <taxon>Eukaryota</taxon>
        <taxon>Metazoa</taxon>
        <taxon>Spiralia</taxon>
        <taxon>Lophotrochozoa</taxon>
        <taxon>Mollusca</taxon>
        <taxon>Gastropoda</taxon>
        <taxon>Caenogastropoda</taxon>
        <taxon>Littorinimorpha</taxon>
        <taxon>Littorinoidea</taxon>
        <taxon>Littorinidae</taxon>
        <taxon>Littorina</taxon>
    </lineage>
</organism>
<keyword evidence="9" id="KW-0175">Coiled coil</keyword>